<evidence type="ECO:0000313" key="2">
    <source>
        <dbReference type="EMBL" id="HCY81271.1"/>
    </source>
</evidence>
<dbReference type="PANTHER" id="PTHR48101:SF1">
    <property type="entry name" value="METHYLMALONYL-COA MUTASE, LARGE SUBUNIT"/>
    <property type="match status" value="1"/>
</dbReference>
<dbReference type="GO" id="GO:0031419">
    <property type="term" value="F:cobalamin binding"/>
    <property type="evidence" value="ECO:0007669"/>
    <property type="project" value="InterPro"/>
</dbReference>
<dbReference type="PANTHER" id="PTHR48101">
    <property type="entry name" value="METHYLMALONYL-COA MUTASE, MITOCHONDRIAL-RELATED"/>
    <property type="match status" value="1"/>
</dbReference>
<name>A0A3D6BPV2_9FLAO</name>
<reference evidence="2 3" key="1">
    <citation type="journal article" date="2018" name="Nat. Biotechnol.">
        <title>A standardized bacterial taxonomy based on genome phylogeny substantially revises the tree of life.</title>
        <authorList>
            <person name="Parks D.H."/>
            <person name="Chuvochina M."/>
            <person name="Waite D.W."/>
            <person name="Rinke C."/>
            <person name="Skarshewski A."/>
            <person name="Chaumeil P.A."/>
            <person name="Hugenholtz P."/>
        </authorList>
    </citation>
    <scope>NUCLEOTIDE SEQUENCE [LARGE SCALE GENOMIC DNA]</scope>
    <source>
        <strain evidence="2">UBA10227</strain>
    </source>
</reference>
<dbReference type="SUPFAM" id="SSF51703">
    <property type="entry name" value="Cobalamin (vitamin B12)-dependent enzymes"/>
    <property type="match status" value="1"/>
</dbReference>
<feature type="non-terminal residue" evidence="2">
    <location>
        <position position="1"/>
    </location>
</feature>
<dbReference type="GO" id="GO:0016866">
    <property type="term" value="F:intramolecular transferase activity"/>
    <property type="evidence" value="ECO:0007669"/>
    <property type="project" value="InterPro"/>
</dbReference>
<dbReference type="Gene3D" id="3.20.20.240">
    <property type="entry name" value="Methylmalonyl-CoA mutase"/>
    <property type="match status" value="1"/>
</dbReference>
<dbReference type="InterPro" id="IPR006099">
    <property type="entry name" value="MeMalonylCoA_mutase_a/b_cat"/>
</dbReference>
<protein>
    <submittedName>
        <fullName evidence="2">Methylmalonyl-CoA mutase</fullName>
    </submittedName>
</protein>
<dbReference type="Proteomes" id="UP000263268">
    <property type="component" value="Unassembled WGS sequence"/>
</dbReference>
<comment type="caution">
    <text evidence="2">The sequence shown here is derived from an EMBL/GenBank/DDBJ whole genome shotgun (WGS) entry which is preliminary data.</text>
</comment>
<dbReference type="InterPro" id="IPR016176">
    <property type="entry name" value="Cbl-dep_enz_cat"/>
</dbReference>
<gene>
    <name evidence="2" type="ORF">DHV22_06545</name>
</gene>
<feature type="domain" description="Methylmalonyl-CoA mutase alpha/beta chain catalytic" evidence="1">
    <location>
        <begin position="2"/>
        <end position="194"/>
    </location>
</feature>
<organism evidence="2 3">
    <name type="scientific">Xanthomarina gelatinilytica</name>
    <dbReference type="NCBI Taxonomy" id="1137281"/>
    <lineage>
        <taxon>Bacteria</taxon>
        <taxon>Pseudomonadati</taxon>
        <taxon>Bacteroidota</taxon>
        <taxon>Flavobacteriia</taxon>
        <taxon>Flavobacteriales</taxon>
        <taxon>Flavobacteriaceae</taxon>
        <taxon>Xanthomarina</taxon>
    </lineage>
</organism>
<evidence type="ECO:0000313" key="3">
    <source>
        <dbReference type="Proteomes" id="UP000263268"/>
    </source>
</evidence>
<proteinExistence type="predicted"/>
<accession>A0A3D6BPV2</accession>
<evidence type="ECO:0000259" key="1">
    <source>
        <dbReference type="Pfam" id="PF01642"/>
    </source>
</evidence>
<dbReference type="AlphaFoldDB" id="A0A3D6BPV2"/>
<sequence length="228" mass="26469">IFNVSLGTNYFFEIAKLRALRVLWKTLALEYNITTECLIFSTPTKRNKTLYDYNTNLLRTTTECMSAILGGSNFINNLAYDAIYHKDNEFGSRISRNQLLVLKHESYFDKVNNPADGAYYIESLTQQLAEKALELFKDIEANGGFLKQLKEGIIQRKIKESAEREQNQFNNGEEILLGTNKHPNPNDKMKHELELYPFVKTKPRKTLLEPIIEKRLAENLEQNRLKTE</sequence>
<dbReference type="Pfam" id="PF01642">
    <property type="entry name" value="MM_CoA_mutase"/>
    <property type="match status" value="1"/>
</dbReference>
<dbReference type="EMBL" id="DPRK01000109">
    <property type="protein sequence ID" value="HCY81271.1"/>
    <property type="molecule type" value="Genomic_DNA"/>
</dbReference>